<keyword evidence="2" id="KW-0274">FAD</keyword>
<sequence length="375" mass="39500">MAGPRAVVIGAGPAGLACAACLKGEGAEVRVLERRDAVGASWRGHYEGLKLHTARSRSGLPGMEMPRDWGRYPTRAQMIEYLEAYADRFGIAPRFGTEVASVRRADGGWRVGHDGGVEAADVVVVATGLNGAARRPDWPGMEGFGGRVLHSSEFRTAAPFAGQRVLVVGFGNSGGDIAVDLSAVVARVDLSVRGPVNIVPKELFGIPTTSMTLLRRLFGYRLADRITAPVLRRKLGSPADYGLPVPKKGPMAQLVEDGKVPLIDHGALAAIRAGRVTVRPGIERFEGDAVVFADGAREAYGAVVLATGYAVDLRPLLGDAPEVLDEGGRPRVTGGRTAWPGLYFASLKASPEGQLRQSGLDARAIAADAARPARA</sequence>
<evidence type="ECO:0000256" key="3">
    <source>
        <dbReference type="ARBA" id="ARBA00023002"/>
    </source>
</evidence>
<dbReference type="OrthoDB" id="9808049at2"/>
<dbReference type="PRINTS" id="PR00368">
    <property type="entry name" value="FADPNR"/>
</dbReference>
<dbReference type="SUPFAM" id="SSF51905">
    <property type="entry name" value="FAD/NAD(P)-binding domain"/>
    <property type="match status" value="2"/>
</dbReference>
<dbReference type="Gene3D" id="3.50.50.60">
    <property type="entry name" value="FAD/NAD(P)-binding domain"/>
    <property type="match status" value="1"/>
</dbReference>
<dbReference type="Proteomes" id="UP000199356">
    <property type="component" value="Unassembled WGS sequence"/>
</dbReference>
<dbReference type="GO" id="GO:0004499">
    <property type="term" value="F:N,N-dimethylaniline monooxygenase activity"/>
    <property type="evidence" value="ECO:0007669"/>
    <property type="project" value="InterPro"/>
</dbReference>
<dbReference type="AlphaFoldDB" id="A0A1I5N7T5"/>
<evidence type="ECO:0000313" key="5">
    <source>
        <dbReference type="EMBL" id="SFP17908.1"/>
    </source>
</evidence>
<dbReference type="PROSITE" id="PS51257">
    <property type="entry name" value="PROKAR_LIPOPROTEIN"/>
    <property type="match status" value="1"/>
</dbReference>
<dbReference type="STRING" id="441119.SAMN04488047_103145"/>
<accession>A0A1I5N7T5</accession>
<keyword evidence="3" id="KW-0560">Oxidoreductase</keyword>
<name>A0A1I5N7T5_9RHOB</name>
<dbReference type="InterPro" id="IPR000960">
    <property type="entry name" value="Flavin_mOase"/>
</dbReference>
<evidence type="ECO:0000256" key="2">
    <source>
        <dbReference type="ARBA" id="ARBA00022827"/>
    </source>
</evidence>
<protein>
    <recommendedName>
        <fullName evidence="4">Trimethylamine monooxygenase</fullName>
    </recommendedName>
</protein>
<dbReference type="InterPro" id="IPR050982">
    <property type="entry name" value="Auxin_biosynth/cation_transpt"/>
</dbReference>
<keyword evidence="6" id="KW-1185">Reference proteome</keyword>
<dbReference type="GO" id="GO:0050660">
    <property type="term" value="F:flavin adenine dinucleotide binding"/>
    <property type="evidence" value="ECO:0007669"/>
    <property type="project" value="InterPro"/>
</dbReference>
<keyword evidence="1" id="KW-0285">Flavoprotein</keyword>
<dbReference type="InterPro" id="IPR020946">
    <property type="entry name" value="Flavin_mOase-like"/>
</dbReference>
<proteinExistence type="predicted"/>
<evidence type="ECO:0000313" key="6">
    <source>
        <dbReference type="Proteomes" id="UP000199356"/>
    </source>
</evidence>
<reference evidence="5 6" key="1">
    <citation type="submission" date="2016-10" db="EMBL/GenBank/DDBJ databases">
        <authorList>
            <person name="de Groot N.N."/>
        </authorList>
    </citation>
    <scope>NUCLEOTIDE SEQUENCE [LARGE SCALE GENOMIC DNA]</scope>
    <source>
        <strain evidence="5 6">DSM 19547</strain>
    </source>
</reference>
<dbReference type="GO" id="GO:0050661">
    <property type="term" value="F:NADP binding"/>
    <property type="evidence" value="ECO:0007669"/>
    <property type="project" value="InterPro"/>
</dbReference>
<dbReference type="GO" id="GO:0005829">
    <property type="term" value="C:cytosol"/>
    <property type="evidence" value="ECO:0007669"/>
    <property type="project" value="TreeGrafter"/>
</dbReference>
<evidence type="ECO:0000256" key="1">
    <source>
        <dbReference type="ARBA" id="ARBA00022630"/>
    </source>
</evidence>
<gene>
    <name evidence="5" type="ORF">SAMN04488047_103145</name>
</gene>
<dbReference type="Pfam" id="PF00743">
    <property type="entry name" value="FMO-like"/>
    <property type="match status" value="1"/>
</dbReference>
<dbReference type="PRINTS" id="PR00469">
    <property type="entry name" value="PNDRDTASEII"/>
</dbReference>
<dbReference type="PANTHER" id="PTHR43539:SF78">
    <property type="entry name" value="FLAVIN-CONTAINING MONOOXYGENASE"/>
    <property type="match status" value="1"/>
</dbReference>
<organism evidence="5 6">
    <name type="scientific">Tranquillimonas alkanivorans</name>
    <dbReference type="NCBI Taxonomy" id="441119"/>
    <lineage>
        <taxon>Bacteria</taxon>
        <taxon>Pseudomonadati</taxon>
        <taxon>Pseudomonadota</taxon>
        <taxon>Alphaproteobacteria</taxon>
        <taxon>Rhodobacterales</taxon>
        <taxon>Roseobacteraceae</taxon>
        <taxon>Tranquillimonas</taxon>
    </lineage>
</organism>
<evidence type="ECO:0000256" key="4">
    <source>
        <dbReference type="ARBA" id="ARBA00035159"/>
    </source>
</evidence>
<dbReference type="PIRSF" id="PIRSF000332">
    <property type="entry name" value="FMO"/>
    <property type="match status" value="1"/>
</dbReference>
<dbReference type="PANTHER" id="PTHR43539">
    <property type="entry name" value="FLAVIN-BINDING MONOOXYGENASE-LIKE PROTEIN (AFU_ORTHOLOGUE AFUA_4G09220)"/>
    <property type="match status" value="1"/>
</dbReference>
<dbReference type="InterPro" id="IPR036188">
    <property type="entry name" value="FAD/NAD-bd_sf"/>
</dbReference>
<dbReference type="RefSeq" id="WP_093419065.1">
    <property type="nucleotide sequence ID" value="NZ_FOXA01000003.1"/>
</dbReference>
<dbReference type="EMBL" id="FOXA01000003">
    <property type="protein sequence ID" value="SFP17908.1"/>
    <property type="molecule type" value="Genomic_DNA"/>
</dbReference>